<dbReference type="OrthoDB" id="671870at2"/>
<accession>A0A5B8V5R7</accession>
<proteinExistence type="predicted"/>
<feature type="domain" description="Outer membrane protein beta-barrel" evidence="2">
    <location>
        <begin position="282"/>
        <end position="449"/>
    </location>
</feature>
<dbReference type="KEGG" id="pgin:FRZ67_01710"/>
<dbReference type="Proteomes" id="UP000321533">
    <property type="component" value="Chromosome"/>
</dbReference>
<gene>
    <name evidence="3" type="ORF">FRZ67_01710</name>
</gene>
<dbReference type="EMBL" id="CP042435">
    <property type="protein sequence ID" value="QEC66081.1"/>
    <property type="molecule type" value="Genomic_DNA"/>
</dbReference>
<keyword evidence="1" id="KW-1133">Transmembrane helix</keyword>
<evidence type="ECO:0000259" key="2">
    <source>
        <dbReference type="Pfam" id="PF13568"/>
    </source>
</evidence>
<keyword evidence="1" id="KW-0472">Membrane</keyword>
<feature type="transmembrane region" description="Helical" evidence="1">
    <location>
        <begin position="42"/>
        <end position="60"/>
    </location>
</feature>
<evidence type="ECO:0000256" key="1">
    <source>
        <dbReference type="SAM" id="Phobius"/>
    </source>
</evidence>
<sequence>MQENEFEKKVRSLMDDLEIAPSAPVWDYVEKRIPKSNRRRRFIAFFFLLAGFAVCGHFFYNKFSGNRNEIEKANAVVQQKNIASQKNNENNIAKNNQPKYADSSTTIHEPAAIKNEKLVLNDHPQQRSLSQKKERGNTIHATEEIDSKNESIISNAPINNNDNNKKNNPLITAGVVKQNEISIPDEPMINKNVIDSGTISTQQADITATAGLKTNDTTKQNTQTKKLPGNSKKIEWGFSLLYGKSDIVQTLISLNKDKSLAEAIYSPGNIAIDSIQAAQASRNIKAKSAFSLGVTVRKQLSSRSSISTGLEFMHMNTAIQTGNARDSSAVFDYNNSSQYNLVRSFYRPGTGFNVVNKYNLLQLPVLYSYQFNKSKKVPLTIDAGLSYARIISANAVIYDSYNQVYYKNTNLLQKNQVQLLGGFTAAIIFHDKSHLYVGPHVQYGLTDVIKNSSNKQHFFVWGIGATYFLKK</sequence>
<dbReference type="InterPro" id="IPR025665">
    <property type="entry name" value="Beta-barrel_OMP_2"/>
</dbReference>
<dbReference type="AlphaFoldDB" id="A0A5B8V5R7"/>
<protein>
    <submittedName>
        <fullName evidence="3">PorT family protein</fullName>
    </submittedName>
</protein>
<dbReference type="RefSeq" id="WP_147187881.1">
    <property type="nucleotide sequence ID" value="NZ_CP042435.1"/>
</dbReference>
<keyword evidence="1" id="KW-0812">Transmembrane</keyword>
<name>A0A5B8V5R7_9BACT</name>
<evidence type="ECO:0000313" key="3">
    <source>
        <dbReference type="EMBL" id="QEC66081.1"/>
    </source>
</evidence>
<organism evidence="3 4">
    <name type="scientific">Panacibacter ginsenosidivorans</name>
    <dbReference type="NCBI Taxonomy" id="1813871"/>
    <lineage>
        <taxon>Bacteria</taxon>
        <taxon>Pseudomonadati</taxon>
        <taxon>Bacteroidota</taxon>
        <taxon>Chitinophagia</taxon>
        <taxon>Chitinophagales</taxon>
        <taxon>Chitinophagaceae</taxon>
        <taxon>Panacibacter</taxon>
    </lineage>
</organism>
<reference evidence="3 4" key="1">
    <citation type="journal article" date="2016" name="Int. J. Syst. Evol. Microbiol.">
        <title>Panacibacter ginsenosidivorans gen. nov., sp. nov., with ginsenoside converting activity isolated from soil of a ginseng field.</title>
        <authorList>
            <person name="Siddiqi M.Z."/>
            <person name="Muhammad Shafi S."/>
            <person name="Choi K.D."/>
            <person name="Im W.T."/>
        </authorList>
    </citation>
    <scope>NUCLEOTIDE SEQUENCE [LARGE SCALE GENOMIC DNA]</scope>
    <source>
        <strain evidence="3 4">Gsoil1550</strain>
    </source>
</reference>
<keyword evidence="4" id="KW-1185">Reference proteome</keyword>
<dbReference type="Pfam" id="PF13568">
    <property type="entry name" value="OMP_b-brl_2"/>
    <property type="match status" value="1"/>
</dbReference>
<evidence type="ECO:0000313" key="4">
    <source>
        <dbReference type="Proteomes" id="UP000321533"/>
    </source>
</evidence>